<accession>A0AAD2A2Y6</accession>
<evidence type="ECO:0000313" key="1">
    <source>
        <dbReference type="EMBL" id="CAI9780421.1"/>
    </source>
</evidence>
<proteinExistence type="predicted"/>
<dbReference type="AlphaFoldDB" id="A0AAD2A2Y6"/>
<dbReference type="GO" id="GO:0016567">
    <property type="term" value="P:protein ubiquitination"/>
    <property type="evidence" value="ECO:0007669"/>
    <property type="project" value="InterPro"/>
</dbReference>
<dbReference type="GO" id="GO:0009788">
    <property type="term" value="P:negative regulation of abscisic acid-activated signaling pathway"/>
    <property type="evidence" value="ECO:0007669"/>
    <property type="project" value="TreeGrafter"/>
</dbReference>
<sequence length="128" mass="13958">MGRSGFIAGTLLVRRNFVALMMNTTVVKRLAELASTEEIADAIDIPSSVGTALCMGGALRKDHETEGRELVRILLAAGADPTTQDAQHAHAALHTAVMASMENNLMRKMILLRTKRMTLMRMSYISNS</sequence>
<reference evidence="1" key="1">
    <citation type="submission" date="2023-05" db="EMBL/GenBank/DDBJ databases">
        <authorList>
            <person name="Huff M."/>
        </authorList>
    </citation>
    <scope>NUCLEOTIDE SEQUENCE</scope>
</reference>
<organism evidence="1 2">
    <name type="scientific">Fraxinus pennsylvanica</name>
    <dbReference type="NCBI Taxonomy" id="56036"/>
    <lineage>
        <taxon>Eukaryota</taxon>
        <taxon>Viridiplantae</taxon>
        <taxon>Streptophyta</taxon>
        <taxon>Embryophyta</taxon>
        <taxon>Tracheophyta</taxon>
        <taxon>Spermatophyta</taxon>
        <taxon>Magnoliopsida</taxon>
        <taxon>eudicotyledons</taxon>
        <taxon>Gunneridae</taxon>
        <taxon>Pentapetalae</taxon>
        <taxon>asterids</taxon>
        <taxon>lamiids</taxon>
        <taxon>Lamiales</taxon>
        <taxon>Oleaceae</taxon>
        <taxon>Oleeae</taxon>
        <taxon>Fraxinus</taxon>
    </lineage>
</organism>
<keyword evidence="2" id="KW-1185">Reference proteome</keyword>
<dbReference type="GO" id="GO:0005802">
    <property type="term" value="C:trans-Golgi network"/>
    <property type="evidence" value="ECO:0007669"/>
    <property type="project" value="TreeGrafter"/>
</dbReference>
<protein>
    <recommendedName>
        <fullName evidence="3">Ankyrin repeat protein</fullName>
    </recommendedName>
</protein>
<dbReference type="InterPro" id="IPR044584">
    <property type="entry name" value="KEG"/>
</dbReference>
<dbReference type="GO" id="GO:0004842">
    <property type="term" value="F:ubiquitin-protein transferase activity"/>
    <property type="evidence" value="ECO:0007669"/>
    <property type="project" value="InterPro"/>
</dbReference>
<evidence type="ECO:0008006" key="3">
    <source>
        <dbReference type="Google" id="ProtNLM"/>
    </source>
</evidence>
<dbReference type="EMBL" id="OU503052">
    <property type="protein sequence ID" value="CAI9780421.1"/>
    <property type="molecule type" value="Genomic_DNA"/>
</dbReference>
<dbReference type="GO" id="GO:0009738">
    <property type="term" value="P:abscisic acid-activated signaling pathway"/>
    <property type="evidence" value="ECO:0007669"/>
    <property type="project" value="InterPro"/>
</dbReference>
<name>A0AAD2A2Y6_9LAMI</name>
<gene>
    <name evidence="1" type="ORF">FPE_LOCUS27851</name>
</gene>
<dbReference type="PANTHER" id="PTHR46960">
    <property type="entry name" value="E3 UBIQUITIN-PROTEIN LIGASE KEG"/>
    <property type="match status" value="1"/>
</dbReference>
<dbReference type="GO" id="GO:0006952">
    <property type="term" value="P:defense response"/>
    <property type="evidence" value="ECO:0007669"/>
    <property type="project" value="InterPro"/>
</dbReference>
<dbReference type="GO" id="GO:0045324">
    <property type="term" value="P:late endosome to vacuole transport"/>
    <property type="evidence" value="ECO:0007669"/>
    <property type="project" value="TreeGrafter"/>
</dbReference>
<evidence type="ECO:0000313" key="2">
    <source>
        <dbReference type="Proteomes" id="UP000834106"/>
    </source>
</evidence>
<dbReference type="Proteomes" id="UP000834106">
    <property type="component" value="Chromosome 17"/>
</dbReference>
<dbReference type="GO" id="GO:0005769">
    <property type="term" value="C:early endosome"/>
    <property type="evidence" value="ECO:0007669"/>
    <property type="project" value="TreeGrafter"/>
</dbReference>
<dbReference type="PANTHER" id="PTHR46960:SF1">
    <property type="entry name" value="E3 UBIQUITIN-PROTEIN LIGASE KEG"/>
    <property type="match status" value="1"/>
</dbReference>